<accession>E0RY17</accession>
<dbReference type="HOGENOM" id="CLU_978889_0_0_9"/>
<proteinExistence type="predicted"/>
<reference evidence="1 2" key="1">
    <citation type="journal article" date="2010" name="PLoS ONE">
        <title>The glycobiome of the rumen bacterium Butyrivibrio proteoclasticus B316(T) highlights adaptation to a polysaccharide-rich environment.</title>
        <authorList>
            <person name="Kelly W.J."/>
            <person name="Leahy S.C."/>
            <person name="Altermann E."/>
            <person name="Yeoman C.J."/>
            <person name="Dunne J.C."/>
            <person name="Kong Z."/>
            <person name="Pacheco D.M."/>
            <person name="Li D."/>
            <person name="Noel S.J."/>
            <person name="Moon C.D."/>
            <person name="Cookson A.L."/>
            <person name="Attwood G.T."/>
        </authorList>
    </citation>
    <scope>NUCLEOTIDE SEQUENCE [LARGE SCALE GENOMIC DNA]</scope>
    <source>
        <strain evidence="2">ATCC 51982 / DSM 14932 / B316</strain>
    </source>
</reference>
<dbReference type="KEGG" id="bpb:bpr_I2239"/>
<name>E0RY17_BUTPB</name>
<keyword evidence="1" id="KW-0808">Transferase</keyword>
<dbReference type="Proteomes" id="UP000001299">
    <property type="component" value="Chromosome 1"/>
</dbReference>
<protein>
    <submittedName>
        <fullName evidence="1">Aminoglycoside phosphotransferase</fullName>
    </submittedName>
</protein>
<dbReference type="eggNOG" id="COG2334">
    <property type="taxonomic scope" value="Bacteria"/>
</dbReference>
<dbReference type="SUPFAM" id="SSF56112">
    <property type="entry name" value="Protein kinase-like (PK-like)"/>
    <property type="match status" value="1"/>
</dbReference>
<dbReference type="STRING" id="515622.bpr_I2239"/>
<keyword evidence="2" id="KW-1185">Reference proteome</keyword>
<sequence length="284" mass="32863">MNTILEYAQRNKSSFEMGGVSSNEIRFFTYEGKRYILKTPLMTRDDFSPFWTMMRKVFGYSVKEQNSSLHNIYNTLKDNPHIKVAPFVAANEDASVFEFVEGTAWDNDFFPKGKKNAYTLGQFIGYNHRTKYDYSGLLGVSKGDLFFENARRYIEDCISEHWSGDDDADKKVRGCYEQIKDKKLSNSGNSLIMVDICADQFLFCDENIVACVDLDAYVIGPVEWELSFLHYQIEDWDEFKAGYETYCEMPSFEEVSKLFFLLMALSSYDNKAAIDGYWAALLEK</sequence>
<evidence type="ECO:0000313" key="2">
    <source>
        <dbReference type="Proteomes" id="UP000001299"/>
    </source>
</evidence>
<gene>
    <name evidence="1" type="ordered locus">bpr_I2239</name>
</gene>
<organism evidence="1 2">
    <name type="scientific">Butyrivibrio proteoclasticus (strain ATCC 51982 / DSM 14932 / B316)</name>
    <name type="common">Clostridium proteoclasticum</name>
    <dbReference type="NCBI Taxonomy" id="515622"/>
    <lineage>
        <taxon>Bacteria</taxon>
        <taxon>Bacillati</taxon>
        <taxon>Bacillota</taxon>
        <taxon>Clostridia</taxon>
        <taxon>Lachnospirales</taxon>
        <taxon>Lachnospiraceae</taxon>
        <taxon>Butyrivibrio</taxon>
    </lineage>
</organism>
<dbReference type="AlphaFoldDB" id="E0RY17"/>
<dbReference type="InterPro" id="IPR011009">
    <property type="entry name" value="Kinase-like_dom_sf"/>
</dbReference>
<dbReference type="EMBL" id="CP001810">
    <property type="protein sequence ID" value="ADL34972.1"/>
    <property type="molecule type" value="Genomic_DNA"/>
</dbReference>
<evidence type="ECO:0000313" key="1">
    <source>
        <dbReference type="EMBL" id="ADL34972.1"/>
    </source>
</evidence>
<dbReference type="GO" id="GO:0016740">
    <property type="term" value="F:transferase activity"/>
    <property type="evidence" value="ECO:0007669"/>
    <property type="project" value="UniProtKB-KW"/>
</dbReference>